<dbReference type="Pfam" id="PF03987">
    <property type="entry name" value="Autophagy_act_C"/>
    <property type="match status" value="1"/>
</dbReference>
<dbReference type="GO" id="GO:0019776">
    <property type="term" value="F:Atg8-family ligase activity"/>
    <property type="evidence" value="ECO:0007669"/>
    <property type="project" value="TreeGrafter"/>
</dbReference>
<evidence type="ECO:0000256" key="7">
    <source>
        <dbReference type="ARBA" id="ARBA00022927"/>
    </source>
</evidence>
<comment type="subcellular location">
    <subcellularLocation>
        <location evidence="1">Cytoplasm</location>
    </subcellularLocation>
</comment>
<evidence type="ECO:0000256" key="4">
    <source>
        <dbReference type="ARBA" id="ARBA00022448"/>
    </source>
</evidence>
<dbReference type="GO" id="GO:0000045">
    <property type="term" value="P:autophagosome assembly"/>
    <property type="evidence" value="ECO:0007669"/>
    <property type="project" value="TreeGrafter"/>
</dbReference>
<keyword evidence="5" id="KW-0963">Cytoplasm</keyword>
<gene>
    <name evidence="11" type="ORF">H920_03175</name>
</gene>
<dbReference type="PANTHER" id="PTHR12866">
    <property type="entry name" value="UBIQUITIN-LIKE-CONJUGATING ENZYME ATG3"/>
    <property type="match status" value="1"/>
</dbReference>
<evidence type="ECO:0000256" key="5">
    <source>
        <dbReference type="ARBA" id="ARBA00022490"/>
    </source>
</evidence>
<dbReference type="GO" id="GO:0005829">
    <property type="term" value="C:cytosol"/>
    <property type="evidence" value="ECO:0007669"/>
    <property type="project" value="TreeGrafter"/>
</dbReference>
<organism evidence="11 12">
    <name type="scientific">Fukomys damarensis</name>
    <name type="common">Damaraland mole rat</name>
    <name type="synonym">Cryptomys damarensis</name>
    <dbReference type="NCBI Taxonomy" id="885580"/>
    <lineage>
        <taxon>Eukaryota</taxon>
        <taxon>Metazoa</taxon>
        <taxon>Chordata</taxon>
        <taxon>Craniata</taxon>
        <taxon>Vertebrata</taxon>
        <taxon>Euteleostomi</taxon>
        <taxon>Mammalia</taxon>
        <taxon>Eutheria</taxon>
        <taxon>Euarchontoglires</taxon>
        <taxon>Glires</taxon>
        <taxon>Rodentia</taxon>
        <taxon>Hystricomorpha</taxon>
        <taxon>Bathyergidae</taxon>
        <taxon>Fukomys</taxon>
    </lineage>
</organism>
<dbReference type="GO" id="GO:0044804">
    <property type="term" value="P:nucleophagy"/>
    <property type="evidence" value="ECO:0007669"/>
    <property type="project" value="TreeGrafter"/>
</dbReference>
<proteinExistence type="inferred from homology"/>
<keyword evidence="7" id="KW-0653">Protein transport</keyword>
<feature type="compositionally biased region" description="Acidic residues" evidence="10">
    <location>
        <begin position="182"/>
        <end position="199"/>
    </location>
</feature>
<keyword evidence="8" id="KW-0072">Autophagy</keyword>
<sequence>MHCLGLSQAGANANCPHQEQFLTPSPLYRETGHCSAPRMQNEINAVKGKALEVSEYLTPVLKLSKFKEIGAIIPEEFVAAGDHLVHHCPRWQWTTGEELKVKAYLPTGKQFLLTKNVPCYKRCKQKYSDELEANIEGDGDGEWVDTYHNTGITRITEAVKEITLENKGSIKLQDCLALCEEEEEEDGETADMEEYEESGLLEINEATLETRQ</sequence>
<dbReference type="EMBL" id="KN121800">
    <property type="protein sequence ID" value="KFO35442.1"/>
    <property type="molecule type" value="Genomic_DNA"/>
</dbReference>
<keyword evidence="4" id="KW-0813">Transport</keyword>
<dbReference type="Proteomes" id="UP000028990">
    <property type="component" value="Unassembled WGS sequence"/>
</dbReference>
<evidence type="ECO:0000256" key="8">
    <source>
        <dbReference type="ARBA" id="ARBA00023006"/>
    </source>
</evidence>
<evidence type="ECO:0000256" key="1">
    <source>
        <dbReference type="ARBA" id="ARBA00004496"/>
    </source>
</evidence>
<accession>A0A091DWG9</accession>
<dbReference type="GO" id="GO:0061723">
    <property type="term" value="P:glycophagy"/>
    <property type="evidence" value="ECO:0007669"/>
    <property type="project" value="TreeGrafter"/>
</dbReference>
<keyword evidence="12" id="KW-1185">Reference proteome</keyword>
<feature type="region of interest" description="Disordered" evidence="10">
    <location>
        <begin position="182"/>
        <end position="212"/>
    </location>
</feature>
<evidence type="ECO:0000256" key="6">
    <source>
        <dbReference type="ARBA" id="ARBA00022786"/>
    </source>
</evidence>
<keyword evidence="6" id="KW-0833">Ubl conjugation pathway</keyword>
<dbReference type="GO" id="GO:0000407">
    <property type="term" value="C:phagophore assembly site"/>
    <property type="evidence" value="ECO:0007669"/>
    <property type="project" value="TreeGrafter"/>
</dbReference>
<evidence type="ECO:0000256" key="9">
    <source>
        <dbReference type="ARBA" id="ARBA00034553"/>
    </source>
</evidence>
<comment type="similarity">
    <text evidence="2">Belongs to the ATG3 family.</text>
</comment>
<name>A0A091DWG9_FUKDA</name>
<evidence type="ECO:0000313" key="11">
    <source>
        <dbReference type="EMBL" id="KFO35442.1"/>
    </source>
</evidence>
<dbReference type="InterPro" id="IPR007135">
    <property type="entry name" value="Atg3/Atg10"/>
</dbReference>
<evidence type="ECO:0000256" key="3">
    <source>
        <dbReference type="ARBA" id="ARBA00017573"/>
    </source>
</evidence>
<dbReference type="GO" id="GO:0015031">
    <property type="term" value="P:protein transport"/>
    <property type="evidence" value="ECO:0007669"/>
    <property type="project" value="UniProtKB-KW"/>
</dbReference>
<protein>
    <recommendedName>
        <fullName evidence="3">Ubiquitin-like-conjugating enzyme ATG3</fullName>
    </recommendedName>
    <alternativeName>
        <fullName evidence="9">Autophagy-related protein 3</fullName>
    </alternativeName>
</protein>
<evidence type="ECO:0000313" key="12">
    <source>
        <dbReference type="Proteomes" id="UP000028990"/>
    </source>
</evidence>
<dbReference type="PANTHER" id="PTHR12866:SF2">
    <property type="entry name" value="UBIQUITIN-LIKE-CONJUGATING ENZYME ATG3"/>
    <property type="match status" value="1"/>
</dbReference>
<evidence type="ECO:0000256" key="2">
    <source>
        <dbReference type="ARBA" id="ARBA00007683"/>
    </source>
</evidence>
<reference evidence="11 12" key="1">
    <citation type="submission" date="2013-11" db="EMBL/GenBank/DDBJ databases">
        <title>The Damaraland mole rat (Fukomys damarensis) genome and evolution of African mole rats.</title>
        <authorList>
            <person name="Gladyshev V.N."/>
            <person name="Fang X."/>
        </authorList>
    </citation>
    <scope>NUCLEOTIDE SEQUENCE [LARGE SCALE GENOMIC DNA]</scope>
    <source>
        <tissue evidence="11">Liver</tissue>
    </source>
</reference>
<dbReference type="GO" id="GO:0000422">
    <property type="term" value="P:autophagy of mitochondrion"/>
    <property type="evidence" value="ECO:0007669"/>
    <property type="project" value="TreeGrafter"/>
</dbReference>
<evidence type="ECO:0000256" key="10">
    <source>
        <dbReference type="SAM" id="MobiDB-lite"/>
    </source>
</evidence>
<dbReference type="AlphaFoldDB" id="A0A091DWG9"/>